<dbReference type="EMBL" id="AZBU02000006">
    <property type="protein sequence ID" value="TKR73574.1"/>
    <property type="molecule type" value="Genomic_DNA"/>
</dbReference>
<protein>
    <submittedName>
        <fullName evidence="2">Uncharacterized protein</fullName>
    </submittedName>
</protein>
<accession>A0A4U5MV10</accession>
<evidence type="ECO:0000313" key="3">
    <source>
        <dbReference type="Proteomes" id="UP000298663"/>
    </source>
</evidence>
<organism evidence="2 3">
    <name type="scientific">Steinernema carpocapsae</name>
    <name type="common">Entomopathogenic nematode</name>
    <dbReference type="NCBI Taxonomy" id="34508"/>
    <lineage>
        <taxon>Eukaryota</taxon>
        <taxon>Metazoa</taxon>
        <taxon>Ecdysozoa</taxon>
        <taxon>Nematoda</taxon>
        <taxon>Chromadorea</taxon>
        <taxon>Rhabditida</taxon>
        <taxon>Tylenchina</taxon>
        <taxon>Panagrolaimomorpha</taxon>
        <taxon>Strongyloidoidea</taxon>
        <taxon>Steinernematidae</taxon>
        <taxon>Steinernema</taxon>
    </lineage>
</organism>
<dbReference type="Proteomes" id="UP000298663">
    <property type="component" value="Unassembled WGS sequence"/>
</dbReference>
<feature type="signal peptide" evidence="1">
    <location>
        <begin position="1"/>
        <end position="20"/>
    </location>
</feature>
<proteinExistence type="predicted"/>
<feature type="chain" id="PRO_5020602319" evidence="1">
    <location>
        <begin position="21"/>
        <end position="77"/>
    </location>
</feature>
<reference evidence="2 3" key="2">
    <citation type="journal article" date="2019" name="G3 (Bethesda)">
        <title>Hybrid Assembly of the Genome of the Entomopathogenic Nematode Steinernema carpocapsae Identifies the X-Chromosome.</title>
        <authorList>
            <person name="Serra L."/>
            <person name="Macchietto M."/>
            <person name="Macias-Munoz A."/>
            <person name="McGill C.J."/>
            <person name="Rodriguez I.M."/>
            <person name="Rodriguez B."/>
            <person name="Murad R."/>
            <person name="Mortazavi A."/>
        </authorList>
    </citation>
    <scope>NUCLEOTIDE SEQUENCE [LARGE SCALE GENOMIC DNA]</scope>
    <source>
        <strain evidence="2 3">ALL</strain>
    </source>
</reference>
<evidence type="ECO:0000256" key="1">
    <source>
        <dbReference type="SAM" id="SignalP"/>
    </source>
</evidence>
<reference evidence="2 3" key="1">
    <citation type="journal article" date="2015" name="Genome Biol.">
        <title>Comparative genomics of Steinernema reveals deeply conserved gene regulatory networks.</title>
        <authorList>
            <person name="Dillman A.R."/>
            <person name="Macchietto M."/>
            <person name="Porter C.F."/>
            <person name="Rogers A."/>
            <person name="Williams B."/>
            <person name="Antoshechkin I."/>
            <person name="Lee M.M."/>
            <person name="Goodwin Z."/>
            <person name="Lu X."/>
            <person name="Lewis E.E."/>
            <person name="Goodrich-Blair H."/>
            <person name="Stock S.P."/>
            <person name="Adams B.J."/>
            <person name="Sternberg P.W."/>
            <person name="Mortazavi A."/>
        </authorList>
    </citation>
    <scope>NUCLEOTIDE SEQUENCE [LARGE SCALE GENOMIC DNA]</scope>
    <source>
        <strain evidence="2 3">ALL</strain>
    </source>
</reference>
<gene>
    <name evidence="2" type="ORF">L596_020872</name>
</gene>
<comment type="caution">
    <text evidence="2">The sequence shown here is derived from an EMBL/GenBank/DDBJ whole genome shotgun (WGS) entry which is preliminary data.</text>
</comment>
<dbReference type="AlphaFoldDB" id="A0A4U5MV10"/>
<keyword evidence="1" id="KW-0732">Signal</keyword>
<evidence type="ECO:0000313" key="2">
    <source>
        <dbReference type="EMBL" id="TKR73574.1"/>
    </source>
</evidence>
<sequence length="77" mass="8574">MQSVIVLLAASLLLVFSVKANDYDFGDPQVDGQSPMSASQEAIKRGQSFVRFGRPSPMMRQQFPRMGRADRHLTVFG</sequence>
<keyword evidence="3" id="KW-1185">Reference proteome</keyword>
<name>A0A4U5MV10_STECR</name>